<dbReference type="OrthoDB" id="424854at2"/>
<reference evidence="4" key="1">
    <citation type="submission" date="2016-08" db="EMBL/GenBank/DDBJ databases">
        <authorList>
            <person name="Tokovenko B."/>
            <person name="Kalinowski J."/>
        </authorList>
    </citation>
    <scope>NUCLEOTIDE SEQUENCE [LARGE SCALE GENOMIC DNA]</scope>
    <source>
        <strain evidence="4">UTMC102</strain>
    </source>
</reference>
<evidence type="ECO:0000256" key="2">
    <source>
        <dbReference type="SAM" id="Phobius"/>
    </source>
</evidence>
<keyword evidence="4" id="KW-1185">Reference proteome</keyword>
<feature type="transmembrane region" description="Helical" evidence="2">
    <location>
        <begin position="31"/>
        <end position="53"/>
    </location>
</feature>
<organism evidence="3 4">
    <name type="scientific">Nocardiopsis sinuspersici</name>
    <dbReference type="NCBI Taxonomy" id="501010"/>
    <lineage>
        <taxon>Bacteria</taxon>
        <taxon>Bacillati</taxon>
        <taxon>Actinomycetota</taxon>
        <taxon>Actinomycetes</taxon>
        <taxon>Streptosporangiales</taxon>
        <taxon>Nocardiopsidaceae</taxon>
        <taxon>Nocardiopsis</taxon>
    </lineage>
</organism>
<name>A0A1V3C6S3_9ACTN</name>
<evidence type="ECO:0000313" key="3">
    <source>
        <dbReference type="EMBL" id="OOC56451.1"/>
    </source>
</evidence>
<dbReference type="EMBL" id="MCOK01000001">
    <property type="protein sequence ID" value="OOC56451.1"/>
    <property type="molecule type" value="Genomic_DNA"/>
</dbReference>
<dbReference type="STRING" id="501010.NOSIN_23630"/>
<protein>
    <recommendedName>
        <fullName evidence="5">TIGR02588 family protein</fullName>
    </recommendedName>
</protein>
<sequence length="142" mass="15484">MSGDERGRDRQQRKRDGEDNEEAHKRSAAEWTMLAVSAAVLLVIVVAVAWLWLAGESRPPAFSTTARPMREVSGTVYVPVEVRNEGTRTAAGVQVVMEGPDGKELADQRIDFLSGGETTTVTFVLPEPRPGLGFAVSSYQRP</sequence>
<evidence type="ECO:0000313" key="4">
    <source>
        <dbReference type="Proteomes" id="UP000189004"/>
    </source>
</evidence>
<gene>
    <name evidence="3" type="ORF">NOSIN_23630</name>
</gene>
<feature type="region of interest" description="Disordered" evidence="1">
    <location>
        <begin position="1"/>
        <end position="24"/>
    </location>
</feature>
<evidence type="ECO:0008006" key="5">
    <source>
        <dbReference type="Google" id="ProtNLM"/>
    </source>
</evidence>
<dbReference type="InterPro" id="IPR013783">
    <property type="entry name" value="Ig-like_fold"/>
</dbReference>
<dbReference type="Proteomes" id="UP000189004">
    <property type="component" value="Unassembled WGS sequence"/>
</dbReference>
<accession>A0A1V3C6S3</accession>
<dbReference type="AlphaFoldDB" id="A0A1V3C6S3"/>
<keyword evidence="2" id="KW-0472">Membrane</keyword>
<proteinExistence type="predicted"/>
<keyword evidence="2" id="KW-0812">Transmembrane</keyword>
<keyword evidence="2" id="KW-1133">Transmembrane helix</keyword>
<evidence type="ECO:0000256" key="1">
    <source>
        <dbReference type="SAM" id="MobiDB-lite"/>
    </source>
</evidence>
<dbReference type="GO" id="GO:0005975">
    <property type="term" value="P:carbohydrate metabolic process"/>
    <property type="evidence" value="ECO:0007669"/>
    <property type="project" value="UniProtKB-ARBA"/>
</dbReference>
<comment type="caution">
    <text evidence="3">The sequence shown here is derived from an EMBL/GenBank/DDBJ whole genome shotgun (WGS) entry which is preliminary data.</text>
</comment>
<dbReference type="RefSeq" id="WP_077692895.1">
    <property type="nucleotide sequence ID" value="NZ_MCOK01000001.1"/>
</dbReference>
<dbReference type="Gene3D" id="2.60.40.10">
    <property type="entry name" value="Immunoglobulins"/>
    <property type="match status" value="1"/>
</dbReference>